<dbReference type="OrthoDB" id="965844at2"/>
<dbReference type="SUPFAM" id="SSF55785">
    <property type="entry name" value="PYP-like sensor domain (PAS domain)"/>
    <property type="match status" value="1"/>
</dbReference>
<dbReference type="PRINTS" id="PR00038">
    <property type="entry name" value="HTHLUXR"/>
</dbReference>
<dbReference type="Gene3D" id="1.10.10.10">
    <property type="entry name" value="Winged helix-like DNA-binding domain superfamily/Winged helix DNA-binding domain"/>
    <property type="match status" value="1"/>
</dbReference>
<dbReference type="Proteomes" id="UP000030185">
    <property type="component" value="Unassembled WGS sequence"/>
</dbReference>
<dbReference type="RefSeq" id="WP_045466141.1">
    <property type="nucleotide sequence ID" value="NZ_BBLT01000007.1"/>
</dbReference>
<dbReference type="InterPro" id="IPR000792">
    <property type="entry name" value="Tscrpt_reg_LuxR_C"/>
</dbReference>
<dbReference type="PANTHER" id="PTHR44688:SF16">
    <property type="entry name" value="DNA-BINDING TRANSCRIPTIONAL ACTIVATOR DEVR_DOSR"/>
    <property type="match status" value="1"/>
</dbReference>
<dbReference type="InterPro" id="IPR035965">
    <property type="entry name" value="PAS-like_dom_sf"/>
</dbReference>
<comment type="caution">
    <text evidence="5">The sequence shown here is derived from an EMBL/GenBank/DDBJ whole genome shotgun (WGS) entry which is preliminary data.</text>
</comment>
<evidence type="ECO:0000256" key="1">
    <source>
        <dbReference type="ARBA" id="ARBA00023015"/>
    </source>
</evidence>
<dbReference type="GO" id="GO:0003677">
    <property type="term" value="F:DNA binding"/>
    <property type="evidence" value="ECO:0007669"/>
    <property type="project" value="UniProtKB-KW"/>
</dbReference>
<keyword evidence="1" id="KW-0805">Transcription regulation</keyword>
<organism evidence="5 6">
    <name type="scientific">Sporocytophaga myxococcoides</name>
    <dbReference type="NCBI Taxonomy" id="153721"/>
    <lineage>
        <taxon>Bacteria</taxon>
        <taxon>Pseudomonadati</taxon>
        <taxon>Bacteroidota</taxon>
        <taxon>Cytophagia</taxon>
        <taxon>Cytophagales</taxon>
        <taxon>Cytophagaceae</taxon>
        <taxon>Sporocytophaga</taxon>
    </lineage>
</organism>
<dbReference type="CDD" id="cd06170">
    <property type="entry name" value="LuxR_C_like"/>
    <property type="match status" value="1"/>
</dbReference>
<dbReference type="SMART" id="SM00421">
    <property type="entry name" value="HTH_LUXR"/>
    <property type="match status" value="1"/>
</dbReference>
<dbReference type="PANTHER" id="PTHR44688">
    <property type="entry name" value="DNA-BINDING TRANSCRIPTIONAL ACTIVATOR DEVR_DOSR"/>
    <property type="match status" value="1"/>
</dbReference>
<evidence type="ECO:0000256" key="3">
    <source>
        <dbReference type="ARBA" id="ARBA00023163"/>
    </source>
</evidence>
<dbReference type="eggNOG" id="COG2197">
    <property type="taxonomic scope" value="Bacteria"/>
</dbReference>
<dbReference type="PROSITE" id="PS50043">
    <property type="entry name" value="HTH_LUXR_2"/>
    <property type="match status" value="1"/>
</dbReference>
<proteinExistence type="predicted"/>
<keyword evidence="3" id="KW-0804">Transcription</keyword>
<dbReference type="STRING" id="153721.MYP_3620"/>
<accession>A0A098LHE0</accession>
<keyword evidence="2" id="KW-0238">DNA-binding</keyword>
<reference evidence="5 6" key="1">
    <citation type="submission" date="2014-09" db="EMBL/GenBank/DDBJ databases">
        <title>Sporocytophaga myxococcoides PG-01 genome sequencing.</title>
        <authorList>
            <person name="Liu L."/>
            <person name="Gao P.J."/>
            <person name="Chen G.J."/>
            <person name="Wang L.S."/>
        </authorList>
    </citation>
    <scope>NUCLEOTIDE SEQUENCE [LARGE SCALE GENOMIC DNA]</scope>
    <source>
        <strain evidence="5 6">PG-01</strain>
    </source>
</reference>
<dbReference type="Pfam" id="PF00196">
    <property type="entry name" value="GerE"/>
    <property type="match status" value="1"/>
</dbReference>
<sequence>MSLTFNQKLERIAATSDLVPGVIIIQNLFDLKIEYMSPRGLNILGVNLEEIKSIENAEYNDRYFNVEDWQDYSPKIIKLLESKNENELISFFQQVRKSKNHNWTWYLSTLKIFHADENGTPTHIIVTACPIDPQNAVNAKVDRLLDENKFLRENHKLFSKLTNREREILKQMAIGQQSSEIAKMLHISEKTISTHRKNIRNKLQIQNQYELTKFAQAFNLI</sequence>
<name>A0A098LHE0_9BACT</name>
<protein>
    <recommendedName>
        <fullName evidence="4">HTH luxR-type domain-containing protein</fullName>
    </recommendedName>
</protein>
<dbReference type="InterPro" id="IPR016032">
    <property type="entry name" value="Sig_transdc_resp-reg_C-effctor"/>
</dbReference>
<dbReference type="SUPFAM" id="SSF46894">
    <property type="entry name" value="C-terminal effector domain of the bipartite response regulators"/>
    <property type="match status" value="1"/>
</dbReference>
<dbReference type="AlphaFoldDB" id="A0A098LHE0"/>
<keyword evidence="6" id="KW-1185">Reference proteome</keyword>
<dbReference type="InterPro" id="IPR036388">
    <property type="entry name" value="WH-like_DNA-bd_sf"/>
</dbReference>
<dbReference type="GO" id="GO:0006355">
    <property type="term" value="P:regulation of DNA-templated transcription"/>
    <property type="evidence" value="ECO:0007669"/>
    <property type="project" value="InterPro"/>
</dbReference>
<dbReference type="EMBL" id="BBLT01000007">
    <property type="protein sequence ID" value="GAL86391.1"/>
    <property type="molecule type" value="Genomic_DNA"/>
</dbReference>
<evidence type="ECO:0000313" key="6">
    <source>
        <dbReference type="Proteomes" id="UP000030185"/>
    </source>
</evidence>
<gene>
    <name evidence="5" type="ORF">MYP_3620</name>
</gene>
<evidence type="ECO:0000313" key="5">
    <source>
        <dbReference type="EMBL" id="GAL86391.1"/>
    </source>
</evidence>
<evidence type="ECO:0000256" key="2">
    <source>
        <dbReference type="ARBA" id="ARBA00023125"/>
    </source>
</evidence>
<dbReference type="PROSITE" id="PS00622">
    <property type="entry name" value="HTH_LUXR_1"/>
    <property type="match status" value="1"/>
</dbReference>
<dbReference type="Gene3D" id="3.30.450.20">
    <property type="entry name" value="PAS domain"/>
    <property type="match status" value="1"/>
</dbReference>
<feature type="domain" description="HTH luxR-type" evidence="4">
    <location>
        <begin position="154"/>
        <end position="219"/>
    </location>
</feature>
<evidence type="ECO:0000259" key="4">
    <source>
        <dbReference type="PROSITE" id="PS50043"/>
    </source>
</evidence>